<gene>
    <name evidence="1" type="ORF">Tco_1058611</name>
</gene>
<accession>A0ABQ5HA12</accession>
<dbReference type="Proteomes" id="UP001151760">
    <property type="component" value="Unassembled WGS sequence"/>
</dbReference>
<reference evidence="1" key="2">
    <citation type="submission" date="2022-01" db="EMBL/GenBank/DDBJ databases">
        <authorList>
            <person name="Yamashiro T."/>
            <person name="Shiraishi A."/>
            <person name="Satake H."/>
            <person name="Nakayama K."/>
        </authorList>
    </citation>
    <scope>NUCLEOTIDE SEQUENCE</scope>
</reference>
<proteinExistence type="predicted"/>
<keyword evidence="2" id="KW-1185">Reference proteome</keyword>
<comment type="caution">
    <text evidence="1">The sequence shown here is derived from an EMBL/GenBank/DDBJ whole genome shotgun (WGS) entry which is preliminary data.</text>
</comment>
<evidence type="ECO:0000313" key="2">
    <source>
        <dbReference type="Proteomes" id="UP001151760"/>
    </source>
</evidence>
<organism evidence="1 2">
    <name type="scientific">Tanacetum coccineum</name>
    <dbReference type="NCBI Taxonomy" id="301880"/>
    <lineage>
        <taxon>Eukaryota</taxon>
        <taxon>Viridiplantae</taxon>
        <taxon>Streptophyta</taxon>
        <taxon>Embryophyta</taxon>
        <taxon>Tracheophyta</taxon>
        <taxon>Spermatophyta</taxon>
        <taxon>Magnoliopsida</taxon>
        <taxon>eudicotyledons</taxon>
        <taxon>Gunneridae</taxon>
        <taxon>Pentapetalae</taxon>
        <taxon>asterids</taxon>
        <taxon>campanulids</taxon>
        <taxon>Asterales</taxon>
        <taxon>Asteraceae</taxon>
        <taxon>Asteroideae</taxon>
        <taxon>Anthemideae</taxon>
        <taxon>Anthemidinae</taxon>
        <taxon>Tanacetum</taxon>
    </lineage>
</organism>
<evidence type="ECO:0000313" key="1">
    <source>
        <dbReference type="EMBL" id="GJT84269.1"/>
    </source>
</evidence>
<protein>
    <submittedName>
        <fullName evidence="1">Uncharacterized protein</fullName>
    </submittedName>
</protein>
<sequence>MPSHSLQLLRETLAESSPTVSNVDDDDLDLGEQNIKQCKRKICDGHYTAVVRVLSSSGVAPYSEASLEDLKIKSFPRGTSCGRDGLCAQHLMDCLCGAAVAISDELVSSITQVVNLFLVGNCPLMLGEYIASAPFTPLVKSGGGIRPITVGTV</sequence>
<name>A0ABQ5HA12_9ASTR</name>
<reference evidence="1" key="1">
    <citation type="journal article" date="2022" name="Int. J. Mol. Sci.">
        <title>Draft Genome of Tanacetum Coccineum: Genomic Comparison of Closely Related Tanacetum-Family Plants.</title>
        <authorList>
            <person name="Yamashiro T."/>
            <person name="Shiraishi A."/>
            <person name="Nakayama K."/>
            <person name="Satake H."/>
        </authorList>
    </citation>
    <scope>NUCLEOTIDE SEQUENCE</scope>
</reference>
<dbReference type="EMBL" id="BQNB010019341">
    <property type="protein sequence ID" value="GJT84269.1"/>
    <property type="molecule type" value="Genomic_DNA"/>
</dbReference>